<dbReference type="InterPro" id="IPR036380">
    <property type="entry name" value="Isochorismatase-like_sf"/>
</dbReference>
<dbReference type="RefSeq" id="WP_166659198.1">
    <property type="nucleotide sequence ID" value="NZ_SNXZ01000002.1"/>
</dbReference>
<organism evidence="3 4">
    <name type="scientific">Labedaea rhizosphaerae</name>
    <dbReference type="NCBI Taxonomy" id="598644"/>
    <lineage>
        <taxon>Bacteria</taxon>
        <taxon>Bacillati</taxon>
        <taxon>Actinomycetota</taxon>
        <taxon>Actinomycetes</taxon>
        <taxon>Pseudonocardiales</taxon>
        <taxon>Pseudonocardiaceae</taxon>
        <taxon>Labedaea</taxon>
    </lineage>
</organism>
<dbReference type="Pfam" id="PF00857">
    <property type="entry name" value="Isochorismatase"/>
    <property type="match status" value="1"/>
</dbReference>
<dbReference type="PANTHER" id="PTHR43540">
    <property type="entry name" value="PEROXYUREIDOACRYLATE/UREIDOACRYLATE AMIDOHYDROLASE-RELATED"/>
    <property type="match status" value="1"/>
</dbReference>
<sequence length="231" mass="24704">MSESFARSWSAYLTDQDRAVLGATSWAKREPFGLGTKAAVLAVDLYYAALGARGVDVVTAVRDWPSACGPQGWDAVDRTAPVLDAARAADVPVLYFHAAPPELGRWNRKPAKGVNPVDPVRGNTIVAEVAPEPGDVVIRKTGPSAFHDTPLDTVLRSRGVDTVLVCGEATSGCVRSTVVDACSRGYRVGVVGDCCFDRFEASHWVSLFDMDQKYADVLTASETIAWLKGSS</sequence>
<feature type="domain" description="Isochorismatase-like" evidence="2">
    <location>
        <begin position="62"/>
        <end position="221"/>
    </location>
</feature>
<keyword evidence="1" id="KW-0378">Hydrolase</keyword>
<dbReference type="AlphaFoldDB" id="A0A4R6SHK7"/>
<evidence type="ECO:0000256" key="1">
    <source>
        <dbReference type="ARBA" id="ARBA00022801"/>
    </source>
</evidence>
<reference evidence="3 4" key="1">
    <citation type="submission" date="2019-03" db="EMBL/GenBank/DDBJ databases">
        <title>Genomic Encyclopedia of Type Strains, Phase IV (KMG-IV): sequencing the most valuable type-strain genomes for metagenomic binning, comparative biology and taxonomic classification.</title>
        <authorList>
            <person name="Goeker M."/>
        </authorList>
    </citation>
    <scope>NUCLEOTIDE SEQUENCE [LARGE SCALE GENOMIC DNA]</scope>
    <source>
        <strain evidence="3 4">DSM 45361</strain>
    </source>
</reference>
<name>A0A4R6SHK7_LABRH</name>
<comment type="caution">
    <text evidence="3">The sequence shown here is derived from an EMBL/GenBank/DDBJ whole genome shotgun (WGS) entry which is preliminary data.</text>
</comment>
<evidence type="ECO:0000313" key="3">
    <source>
        <dbReference type="EMBL" id="TDQ01512.1"/>
    </source>
</evidence>
<protein>
    <submittedName>
        <fullName evidence="3">Nicotinamidase-related amidase</fullName>
    </submittedName>
</protein>
<gene>
    <name evidence="3" type="ORF">EV186_1021381</name>
</gene>
<dbReference type="InterPro" id="IPR000868">
    <property type="entry name" value="Isochorismatase-like_dom"/>
</dbReference>
<evidence type="ECO:0000259" key="2">
    <source>
        <dbReference type="Pfam" id="PF00857"/>
    </source>
</evidence>
<dbReference type="Gene3D" id="3.40.50.850">
    <property type="entry name" value="Isochorismatase-like"/>
    <property type="match status" value="1"/>
</dbReference>
<evidence type="ECO:0000313" key="4">
    <source>
        <dbReference type="Proteomes" id="UP000295444"/>
    </source>
</evidence>
<dbReference type="EMBL" id="SNXZ01000002">
    <property type="protein sequence ID" value="TDQ01512.1"/>
    <property type="molecule type" value="Genomic_DNA"/>
</dbReference>
<dbReference type="InterPro" id="IPR050272">
    <property type="entry name" value="Isochorismatase-like_hydrls"/>
</dbReference>
<dbReference type="SUPFAM" id="SSF52499">
    <property type="entry name" value="Isochorismatase-like hydrolases"/>
    <property type="match status" value="1"/>
</dbReference>
<proteinExistence type="predicted"/>
<accession>A0A4R6SHK7</accession>
<dbReference type="PANTHER" id="PTHR43540:SF1">
    <property type="entry name" value="ISOCHORISMATASE HYDROLASE"/>
    <property type="match status" value="1"/>
</dbReference>
<dbReference type="Proteomes" id="UP000295444">
    <property type="component" value="Unassembled WGS sequence"/>
</dbReference>
<dbReference type="GO" id="GO:0016787">
    <property type="term" value="F:hydrolase activity"/>
    <property type="evidence" value="ECO:0007669"/>
    <property type="project" value="UniProtKB-KW"/>
</dbReference>
<keyword evidence="4" id="KW-1185">Reference proteome</keyword>